<keyword evidence="3" id="KW-1185">Reference proteome</keyword>
<protein>
    <submittedName>
        <fullName evidence="2">Uncharacterized protein</fullName>
    </submittedName>
</protein>
<dbReference type="PIRSF" id="PIRSF005902">
    <property type="entry name" value="DNase_TatD"/>
    <property type="match status" value="1"/>
</dbReference>
<dbReference type="Pfam" id="PF01026">
    <property type="entry name" value="TatD_DNase"/>
    <property type="match status" value="1"/>
</dbReference>
<organism evidence="2 3">
    <name type="scientific">Lentisphaera araneosa HTCC2155</name>
    <dbReference type="NCBI Taxonomy" id="313628"/>
    <lineage>
        <taxon>Bacteria</taxon>
        <taxon>Pseudomonadati</taxon>
        <taxon>Lentisphaerota</taxon>
        <taxon>Lentisphaeria</taxon>
        <taxon>Lentisphaerales</taxon>
        <taxon>Lentisphaeraceae</taxon>
        <taxon>Lentisphaera</taxon>
    </lineage>
</organism>
<dbReference type="RefSeq" id="WP_007277104.1">
    <property type="nucleotide sequence ID" value="NZ_ABCK01000002.1"/>
</dbReference>
<gene>
    <name evidence="2" type="ORF">LNTAR_23379</name>
</gene>
<dbReference type="PANTHER" id="PTHR46124:SF2">
    <property type="entry name" value="D-AMINOACYL-TRNA DEACYLASE"/>
    <property type="match status" value="1"/>
</dbReference>
<dbReference type="Proteomes" id="UP000004947">
    <property type="component" value="Unassembled WGS sequence"/>
</dbReference>
<keyword evidence="1" id="KW-0479">Metal-binding</keyword>
<evidence type="ECO:0000256" key="1">
    <source>
        <dbReference type="PIRSR" id="PIRSR005902-1"/>
    </source>
</evidence>
<dbReference type="GO" id="GO:0016788">
    <property type="term" value="F:hydrolase activity, acting on ester bonds"/>
    <property type="evidence" value="ECO:0007669"/>
    <property type="project" value="InterPro"/>
</dbReference>
<dbReference type="GO" id="GO:0046872">
    <property type="term" value="F:metal ion binding"/>
    <property type="evidence" value="ECO:0007669"/>
    <property type="project" value="UniProtKB-KW"/>
</dbReference>
<proteinExistence type="predicted"/>
<feature type="binding site" evidence="1">
    <location>
        <position position="123"/>
    </location>
    <ligand>
        <name>a divalent metal cation</name>
        <dbReference type="ChEBI" id="CHEBI:60240"/>
        <label>2</label>
    </ligand>
</feature>
<sequence length="239" mass="27533">MFWKKHSSQLSDAHCHLLDYEELPEVSVPTFCVTTRPEQFCEARKLAEQNSLITAGLGLFPLYIKDEIEDLKAFEKQLELTRFIGEVGLDFTVEEDLRNRQIKVFERIIDLAEAKGNCVLSLHSRRSAEKVMEMIQSRKATFILHWYSGPLDLLKNLRENIYISLNPAMIKSRTGKKILRTIDLSHVLLESDAPYVKMNDGQYGSQLTSRVVDSLSLIRGIPAEEILKKIKENYQKIFT</sequence>
<dbReference type="SUPFAM" id="SSF51556">
    <property type="entry name" value="Metallo-dependent hydrolases"/>
    <property type="match status" value="1"/>
</dbReference>
<dbReference type="Gene3D" id="3.20.20.140">
    <property type="entry name" value="Metal-dependent hydrolases"/>
    <property type="match status" value="1"/>
</dbReference>
<dbReference type="PANTHER" id="PTHR46124">
    <property type="entry name" value="D-AMINOACYL-TRNA DEACYLASE"/>
    <property type="match status" value="1"/>
</dbReference>
<feature type="binding site" evidence="1">
    <location>
        <position position="14"/>
    </location>
    <ligand>
        <name>a divalent metal cation</name>
        <dbReference type="ChEBI" id="CHEBI:60240"/>
        <label>1</label>
    </ligand>
</feature>
<dbReference type="InterPro" id="IPR032466">
    <property type="entry name" value="Metal_Hydrolase"/>
</dbReference>
<reference evidence="2 3" key="1">
    <citation type="journal article" date="2010" name="J. Bacteriol.">
        <title>Genome sequence of Lentisphaera araneosa HTCC2155T, the type species of the order Lentisphaerales in the phylum Lentisphaerae.</title>
        <authorList>
            <person name="Thrash J.C."/>
            <person name="Cho J.C."/>
            <person name="Vergin K.L."/>
            <person name="Morris R.M."/>
            <person name="Giovannoni S.J."/>
        </authorList>
    </citation>
    <scope>NUCLEOTIDE SEQUENCE [LARGE SCALE GENOMIC DNA]</scope>
    <source>
        <strain evidence="2 3">HTCC2155</strain>
    </source>
</reference>
<evidence type="ECO:0000313" key="3">
    <source>
        <dbReference type="Proteomes" id="UP000004947"/>
    </source>
</evidence>
<feature type="binding site" evidence="1">
    <location>
        <position position="192"/>
    </location>
    <ligand>
        <name>a divalent metal cation</name>
        <dbReference type="ChEBI" id="CHEBI:60240"/>
        <label>1</label>
    </ligand>
</feature>
<dbReference type="STRING" id="313628.LNTAR_23379"/>
<feature type="binding site" evidence="1">
    <location>
        <position position="16"/>
    </location>
    <ligand>
        <name>a divalent metal cation</name>
        <dbReference type="ChEBI" id="CHEBI:60240"/>
        <label>1</label>
    </ligand>
</feature>
<dbReference type="AlphaFoldDB" id="A6DGR7"/>
<name>A6DGR7_9BACT</name>
<comment type="caution">
    <text evidence="2">The sequence shown here is derived from an EMBL/GenBank/DDBJ whole genome shotgun (WGS) entry which is preliminary data.</text>
</comment>
<accession>A6DGR7</accession>
<dbReference type="OrthoDB" id="9810005at2"/>
<evidence type="ECO:0000313" key="2">
    <source>
        <dbReference type="EMBL" id="EDM29384.1"/>
    </source>
</evidence>
<dbReference type="InterPro" id="IPR001130">
    <property type="entry name" value="TatD-like"/>
</dbReference>
<feature type="binding site" evidence="1">
    <location>
        <position position="86"/>
    </location>
    <ligand>
        <name>a divalent metal cation</name>
        <dbReference type="ChEBI" id="CHEBI:60240"/>
        <label>1</label>
    </ligand>
</feature>
<dbReference type="eggNOG" id="COG0084">
    <property type="taxonomic scope" value="Bacteria"/>
</dbReference>
<dbReference type="EMBL" id="ABCK01000002">
    <property type="protein sequence ID" value="EDM29384.1"/>
    <property type="molecule type" value="Genomic_DNA"/>
</dbReference>
<feature type="binding site" evidence="1">
    <location>
        <position position="145"/>
    </location>
    <ligand>
        <name>a divalent metal cation</name>
        <dbReference type="ChEBI" id="CHEBI:60240"/>
        <label>2</label>
    </ligand>
</feature>